<dbReference type="GeneID" id="19278210"/>
<dbReference type="OMA" id="EFRESYH"/>
<protein>
    <submittedName>
        <fullName evidence="2">Uncharacterized protein</fullName>
    </submittedName>
</protein>
<organism evidence="2 3">
    <name type="scientific">Pestalotiopsis fici (strain W106-1 / CGMCC3.15140)</name>
    <dbReference type="NCBI Taxonomy" id="1229662"/>
    <lineage>
        <taxon>Eukaryota</taxon>
        <taxon>Fungi</taxon>
        <taxon>Dikarya</taxon>
        <taxon>Ascomycota</taxon>
        <taxon>Pezizomycotina</taxon>
        <taxon>Sordariomycetes</taxon>
        <taxon>Xylariomycetidae</taxon>
        <taxon>Amphisphaeriales</taxon>
        <taxon>Sporocadaceae</taxon>
        <taxon>Pestalotiopsis</taxon>
    </lineage>
</organism>
<dbReference type="KEGG" id="pfy:PFICI_13197"/>
<gene>
    <name evidence="2" type="ORF">PFICI_13197</name>
</gene>
<sequence length="310" mass="35273">MSNPLNYWPGGIPAHIRCHPGIITGLWSNTVKGWLLFLKEHAVPRDSSNIEADFEIKQRRKLVDQWASMTQADRDSYHSRAPEPQGADSWDPPQLKSPDPDLVGYIQRGFVNLIVQQPLDSRNRALWVKLCILLYRLDMDEYEHSFGPERVVVIYSNPADNAPVTPETFMAHCFVEAADFEGLFFADQESLDTGRLLLCDFEANGQVKASSRIWPLWTSMAYGYIMGIGWYADRVIRDYEHGDGDCDANAAIDMELPIIDLLKEKERFMENDVDTDLWENAIEQYAPGYLEMEAAGNGMAPEYDLGNLMK</sequence>
<evidence type="ECO:0000313" key="2">
    <source>
        <dbReference type="EMBL" id="ETS74713.1"/>
    </source>
</evidence>
<accession>W3WLH4</accession>
<dbReference type="EMBL" id="KI912119">
    <property type="protein sequence ID" value="ETS74713.1"/>
    <property type="molecule type" value="Genomic_DNA"/>
</dbReference>
<keyword evidence="3" id="KW-1185">Reference proteome</keyword>
<feature type="region of interest" description="Disordered" evidence="1">
    <location>
        <begin position="73"/>
        <end position="94"/>
    </location>
</feature>
<dbReference type="InParanoid" id="W3WLH4"/>
<name>W3WLH4_PESFW</name>
<evidence type="ECO:0000256" key="1">
    <source>
        <dbReference type="SAM" id="MobiDB-lite"/>
    </source>
</evidence>
<reference evidence="3" key="1">
    <citation type="journal article" date="2015" name="BMC Genomics">
        <title>Genomic and transcriptomic analysis of the endophytic fungus Pestalotiopsis fici reveals its lifestyle and high potential for synthesis of natural products.</title>
        <authorList>
            <person name="Wang X."/>
            <person name="Zhang X."/>
            <person name="Liu L."/>
            <person name="Xiang M."/>
            <person name="Wang W."/>
            <person name="Sun X."/>
            <person name="Che Y."/>
            <person name="Guo L."/>
            <person name="Liu G."/>
            <person name="Guo L."/>
            <person name="Wang C."/>
            <person name="Yin W.B."/>
            <person name="Stadler M."/>
            <person name="Zhang X."/>
            <person name="Liu X."/>
        </authorList>
    </citation>
    <scope>NUCLEOTIDE SEQUENCE [LARGE SCALE GENOMIC DNA]</scope>
    <source>
        <strain evidence="3">W106-1 / CGMCC3.15140</strain>
    </source>
</reference>
<dbReference type="RefSeq" id="XP_007839969.1">
    <property type="nucleotide sequence ID" value="XM_007841778.1"/>
</dbReference>
<proteinExistence type="predicted"/>
<dbReference type="Proteomes" id="UP000030651">
    <property type="component" value="Unassembled WGS sequence"/>
</dbReference>
<dbReference type="eggNOG" id="ENOG502STXI">
    <property type="taxonomic scope" value="Eukaryota"/>
</dbReference>
<dbReference type="AlphaFoldDB" id="W3WLH4"/>
<dbReference type="OrthoDB" id="5396831at2759"/>
<dbReference type="HOGENOM" id="CLU_054246_0_0_1"/>
<evidence type="ECO:0000313" key="3">
    <source>
        <dbReference type="Proteomes" id="UP000030651"/>
    </source>
</evidence>